<dbReference type="SUPFAM" id="SSF161098">
    <property type="entry name" value="MetI-like"/>
    <property type="match status" value="1"/>
</dbReference>
<keyword evidence="4 8" id="KW-0812">Transmembrane</keyword>
<evidence type="ECO:0000256" key="3">
    <source>
        <dbReference type="ARBA" id="ARBA00022475"/>
    </source>
</evidence>
<evidence type="ECO:0000256" key="6">
    <source>
        <dbReference type="ARBA" id="ARBA00023136"/>
    </source>
</evidence>
<dbReference type="PROSITE" id="PS50928">
    <property type="entry name" value="ABC_TM1"/>
    <property type="match status" value="1"/>
</dbReference>
<feature type="transmembrane region" description="Helical" evidence="8">
    <location>
        <begin position="192"/>
        <end position="217"/>
    </location>
</feature>
<evidence type="ECO:0000256" key="8">
    <source>
        <dbReference type="RuleBase" id="RU363032"/>
    </source>
</evidence>
<protein>
    <submittedName>
        <fullName evidence="10">ABC transporter permease subunit</fullName>
    </submittedName>
</protein>
<evidence type="ECO:0000256" key="2">
    <source>
        <dbReference type="ARBA" id="ARBA00022448"/>
    </source>
</evidence>
<comment type="caution">
    <text evidence="10">The sequence shown here is derived from an EMBL/GenBank/DDBJ whole genome shotgun (WGS) entry which is preliminary data.</text>
</comment>
<evidence type="ECO:0000256" key="1">
    <source>
        <dbReference type="ARBA" id="ARBA00004651"/>
    </source>
</evidence>
<dbReference type="InterPro" id="IPR035906">
    <property type="entry name" value="MetI-like_sf"/>
</dbReference>
<dbReference type="Proteomes" id="UP001084197">
    <property type="component" value="Unassembled WGS sequence"/>
</dbReference>
<name>A0A9J6RC07_9BACI</name>
<evidence type="ECO:0000313" key="11">
    <source>
        <dbReference type="Proteomes" id="UP001084197"/>
    </source>
</evidence>
<comment type="subcellular location">
    <subcellularLocation>
        <location evidence="1 8">Cell membrane</location>
        <topology evidence="1 8">Multi-pass membrane protein</topology>
    </subcellularLocation>
</comment>
<organism evidence="10 11">
    <name type="scientific">Natronobacillus azotifigens</name>
    <dbReference type="NCBI Taxonomy" id="472978"/>
    <lineage>
        <taxon>Bacteria</taxon>
        <taxon>Bacillati</taxon>
        <taxon>Bacillota</taxon>
        <taxon>Bacilli</taxon>
        <taxon>Bacillales</taxon>
        <taxon>Bacillaceae</taxon>
        <taxon>Natronobacillus</taxon>
    </lineage>
</organism>
<dbReference type="Pfam" id="PF00528">
    <property type="entry name" value="BPD_transp_1"/>
    <property type="match status" value="1"/>
</dbReference>
<keyword evidence="2 8" id="KW-0813">Transport</keyword>
<dbReference type="GO" id="GO:0005886">
    <property type="term" value="C:plasma membrane"/>
    <property type="evidence" value="ECO:0007669"/>
    <property type="project" value="UniProtKB-SubCell"/>
</dbReference>
<proteinExistence type="inferred from homology"/>
<dbReference type="NCBIfam" id="NF045474">
    <property type="entry name" value="Opp2C"/>
    <property type="match status" value="1"/>
</dbReference>
<feature type="transmembrane region" description="Helical" evidence="8">
    <location>
        <begin position="7"/>
        <end position="31"/>
    </location>
</feature>
<dbReference type="InterPro" id="IPR000515">
    <property type="entry name" value="MetI-like"/>
</dbReference>
<evidence type="ECO:0000256" key="5">
    <source>
        <dbReference type="ARBA" id="ARBA00022989"/>
    </source>
</evidence>
<keyword evidence="11" id="KW-1185">Reference proteome</keyword>
<keyword evidence="6 8" id="KW-0472">Membrane</keyword>
<dbReference type="RefSeq" id="WP_268779850.1">
    <property type="nucleotide sequence ID" value="NZ_JAPRAT010000012.1"/>
</dbReference>
<evidence type="ECO:0000259" key="9">
    <source>
        <dbReference type="PROSITE" id="PS50928"/>
    </source>
</evidence>
<evidence type="ECO:0000313" key="10">
    <source>
        <dbReference type="EMBL" id="MCZ0703079.1"/>
    </source>
</evidence>
<dbReference type="EMBL" id="JAPRAT010000012">
    <property type="protein sequence ID" value="MCZ0703079.1"/>
    <property type="molecule type" value="Genomic_DNA"/>
</dbReference>
<dbReference type="InterPro" id="IPR050366">
    <property type="entry name" value="BP-dependent_transpt_permease"/>
</dbReference>
<sequence>MKKGNATLFNLPITTKLGITLVSFLLILIFFGEWIMPYDPFQIDMNNRLESMSHQHWLGTDQLGRDIFSRIVYGAKLTIGLGVITIILSVIVGVPIGLISGFSGGKIDAVFMRIIDAILTFPDFILAIAIAGLLGPSLTNIVIAIVLVRWIVYARLVRSQVLELKQQEYILASKISYSSKWRTIRMHILPHLIPTIIAIGAVDVGKVILLISSLSYIGLGAQPHIPEWGAMLNDGRGYFQVVPALMMYPGLAIMLTVLIFHLLGDGLKNRFDIRKRGLRK</sequence>
<evidence type="ECO:0000256" key="7">
    <source>
        <dbReference type="ARBA" id="ARBA00024202"/>
    </source>
</evidence>
<feature type="transmembrane region" description="Helical" evidence="8">
    <location>
        <begin position="79"/>
        <end position="102"/>
    </location>
</feature>
<comment type="similarity">
    <text evidence="7">Belongs to the binding-protein-dependent transport system permease family. OppBC subfamily.</text>
</comment>
<dbReference type="CDD" id="cd06261">
    <property type="entry name" value="TM_PBP2"/>
    <property type="match status" value="1"/>
</dbReference>
<accession>A0A9J6RC07</accession>
<feature type="transmembrane region" description="Helical" evidence="8">
    <location>
        <begin position="237"/>
        <end position="264"/>
    </location>
</feature>
<gene>
    <name evidence="10" type="ORF">OWO01_07630</name>
</gene>
<dbReference type="AlphaFoldDB" id="A0A9J6RC07"/>
<evidence type="ECO:0000256" key="4">
    <source>
        <dbReference type="ARBA" id="ARBA00022692"/>
    </source>
</evidence>
<reference evidence="10" key="1">
    <citation type="submission" date="2022-11" db="EMBL/GenBank/DDBJ databases">
        <title>WGS of Natronobacillus azotifigens 24KS-1, an anaerobic diazotrophic haloalkaliphile from soda-rich habitats.</title>
        <authorList>
            <person name="Sorokin D.Y."/>
            <person name="Merkel A.Y."/>
        </authorList>
    </citation>
    <scope>NUCLEOTIDE SEQUENCE</scope>
    <source>
        <strain evidence="10">24KS-1</strain>
    </source>
</reference>
<dbReference type="GO" id="GO:0055085">
    <property type="term" value="P:transmembrane transport"/>
    <property type="evidence" value="ECO:0007669"/>
    <property type="project" value="InterPro"/>
</dbReference>
<keyword evidence="3" id="KW-1003">Cell membrane</keyword>
<dbReference type="InterPro" id="IPR053385">
    <property type="entry name" value="ABC_transport_permease"/>
</dbReference>
<dbReference type="PANTHER" id="PTHR43386:SF1">
    <property type="entry name" value="D,D-DIPEPTIDE TRANSPORT SYSTEM PERMEASE PROTEIN DDPC-RELATED"/>
    <property type="match status" value="1"/>
</dbReference>
<dbReference type="Gene3D" id="1.10.3720.10">
    <property type="entry name" value="MetI-like"/>
    <property type="match status" value="1"/>
</dbReference>
<keyword evidence="5 8" id="KW-1133">Transmembrane helix</keyword>
<feature type="domain" description="ABC transmembrane type-1" evidence="9">
    <location>
        <begin position="75"/>
        <end position="264"/>
    </location>
</feature>
<dbReference type="PANTHER" id="PTHR43386">
    <property type="entry name" value="OLIGOPEPTIDE TRANSPORT SYSTEM PERMEASE PROTEIN APPC"/>
    <property type="match status" value="1"/>
</dbReference>